<dbReference type="InterPro" id="IPR010982">
    <property type="entry name" value="Lambda_DNA-bd_dom_sf"/>
</dbReference>
<dbReference type="SMART" id="SM00530">
    <property type="entry name" value="HTH_XRE"/>
    <property type="match status" value="1"/>
</dbReference>
<accession>A0A0A1YZM7</accession>
<organism evidence="2 3">
    <name type="scientific">Pseudomonas fluorescens LMG 5329</name>
    <dbReference type="NCBI Taxonomy" id="1324332"/>
    <lineage>
        <taxon>Bacteria</taxon>
        <taxon>Pseudomonadati</taxon>
        <taxon>Pseudomonadota</taxon>
        <taxon>Gammaproteobacteria</taxon>
        <taxon>Pseudomonadales</taxon>
        <taxon>Pseudomonadaceae</taxon>
        <taxon>Pseudomonas</taxon>
    </lineage>
</organism>
<dbReference type="CDD" id="cd00093">
    <property type="entry name" value="HTH_XRE"/>
    <property type="match status" value="1"/>
</dbReference>
<gene>
    <name evidence="2" type="ORF">K814_0121280</name>
</gene>
<dbReference type="RefSeq" id="WP_038848777.1">
    <property type="nucleotide sequence ID" value="NZ_ASGY01000161.1"/>
</dbReference>
<feature type="domain" description="HTH cro/C1-type" evidence="1">
    <location>
        <begin position="8"/>
        <end position="63"/>
    </location>
</feature>
<reference evidence="2 3" key="1">
    <citation type="journal article" date="2013" name="Genome Announc.">
        <title>Draft Genome Sequence of Pseudomonas fluorescens LMG 5329, a White Line-Inducing Principle-Producing Bioindicator for the Mushroom Pathogen Pseudomonas tolaasii.</title>
        <authorList>
            <person name="Ghequire M.G."/>
            <person name="Rokni-Zadeh H."/>
            <person name="Zarrineh P."/>
            <person name="De Mot R."/>
        </authorList>
    </citation>
    <scope>NUCLEOTIDE SEQUENCE [LARGE SCALE GENOMIC DNA]</scope>
    <source>
        <strain evidence="2 3">LMG 5329</strain>
    </source>
</reference>
<sequence length="84" mass="9222">MNDLGLLIKSLRKAAGLSQTQLALRHGMSRATISGIENNTIPEVGLRKVAAILEGLGYELTAIPKRRRMTLDELKSENIHDPSK</sequence>
<dbReference type="GO" id="GO:0003677">
    <property type="term" value="F:DNA binding"/>
    <property type="evidence" value="ECO:0007669"/>
    <property type="project" value="InterPro"/>
</dbReference>
<dbReference type="Pfam" id="PF01381">
    <property type="entry name" value="HTH_3"/>
    <property type="match status" value="1"/>
</dbReference>
<evidence type="ECO:0000259" key="1">
    <source>
        <dbReference type="PROSITE" id="PS50943"/>
    </source>
</evidence>
<comment type="caution">
    <text evidence="2">The sequence shown here is derived from an EMBL/GenBank/DDBJ whole genome shotgun (WGS) entry which is preliminary data.</text>
</comment>
<dbReference type="PROSITE" id="PS50943">
    <property type="entry name" value="HTH_CROC1"/>
    <property type="match status" value="1"/>
</dbReference>
<name>A0A0A1YZM7_PSEFL</name>
<dbReference type="Gene3D" id="1.10.260.40">
    <property type="entry name" value="lambda repressor-like DNA-binding domains"/>
    <property type="match status" value="1"/>
</dbReference>
<dbReference type="SUPFAM" id="SSF47413">
    <property type="entry name" value="lambda repressor-like DNA-binding domains"/>
    <property type="match status" value="1"/>
</dbReference>
<evidence type="ECO:0000313" key="2">
    <source>
        <dbReference type="EMBL" id="KGE65932.1"/>
    </source>
</evidence>
<protein>
    <submittedName>
        <fullName evidence="2">XRE family transcriptional regulator</fullName>
    </submittedName>
</protein>
<dbReference type="Proteomes" id="UP000030060">
    <property type="component" value="Unassembled WGS sequence"/>
</dbReference>
<dbReference type="EMBL" id="ASGY01000161">
    <property type="protein sequence ID" value="KGE65932.1"/>
    <property type="molecule type" value="Genomic_DNA"/>
</dbReference>
<dbReference type="InterPro" id="IPR001387">
    <property type="entry name" value="Cro/C1-type_HTH"/>
</dbReference>
<evidence type="ECO:0000313" key="3">
    <source>
        <dbReference type="Proteomes" id="UP000030060"/>
    </source>
</evidence>
<dbReference type="AlphaFoldDB" id="A0A0A1YZM7"/>
<dbReference type="OrthoDB" id="6958906at2"/>
<proteinExistence type="predicted"/>